<proteinExistence type="predicted"/>
<evidence type="ECO:0000313" key="1">
    <source>
        <dbReference type="EMBL" id="GFD57450.1"/>
    </source>
</evidence>
<accession>A0A699XGB0</accession>
<dbReference type="AlphaFoldDB" id="A0A699XGB0"/>
<sequence>MVSGFRRRVDRPSDCRINRFSKEAWKADIPESAAGSYLLRTRLLRSFARYTLGEDWRCKELFACCAHAAEAVDNSDLSI</sequence>
<organism evidence="1">
    <name type="scientific">Tanacetum cinerariifolium</name>
    <name type="common">Dalmatian daisy</name>
    <name type="synonym">Chrysanthemum cinerariifolium</name>
    <dbReference type="NCBI Taxonomy" id="118510"/>
    <lineage>
        <taxon>Eukaryota</taxon>
        <taxon>Viridiplantae</taxon>
        <taxon>Streptophyta</taxon>
        <taxon>Embryophyta</taxon>
        <taxon>Tracheophyta</taxon>
        <taxon>Spermatophyta</taxon>
        <taxon>Magnoliopsida</taxon>
        <taxon>eudicotyledons</taxon>
        <taxon>Gunneridae</taxon>
        <taxon>Pentapetalae</taxon>
        <taxon>asterids</taxon>
        <taxon>campanulids</taxon>
        <taxon>Asterales</taxon>
        <taxon>Asteraceae</taxon>
        <taxon>Asteroideae</taxon>
        <taxon>Anthemideae</taxon>
        <taxon>Anthemidinae</taxon>
        <taxon>Tanacetum</taxon>
    </lineage>
</organism>
<dbReference type="EMBL" id="BKCJ011841257">
    <property type="protein sequence ID" value="GFD57450.1"/>
    <property type="molecule type" value="Genomic_DNA"/>
</dbReference>
<comment type="caution">
    <text evidence="1">The sequence shown here is derived from an EMBL/GenBank/DDBJ whole genome shotgun (WGS) entry which is preliminary data.</text>
</comment>
<gene>
    <name evidence="1" type="ORF">Tci_929419</name>
</gene>
<name>A0A699XGB0_TANCI</name>
<reference evidence="1" key="1">
    <citation type="journal article" date="2019" name="Sci. Rep.">
        <title>Draft genome of Tanacetum cinerariifolium, the natural source of mosquito coil.</title>
        <authorList>
            <person name="Yamashiro T."/>
            <person name="Shiraishi A."/>
            <person name="Satake H."/>
            <person name="Nakayama K."/>
        </authorList>
    </citation>
    <scope>NUCLEOTIDE SEQUENCE</scope>
</reference>
<protein>
    <submittedName>
        <fullName evidence="1">Uncharacterized protein</fullName>
    </submittedName>
</protein>